<dbReference type="EMBL" id="AP022607">
    <property type="protein sequence ID" value="BBZ15521.1"/>
    <property type="molecule type" value="Genomic_DNA"/>
</dbReference>
<dbReference type="Pfam" id="PF12846">
    <property type="entry name" value="AAA_10"/>
    <property type="match status" value="1"/>
</dbReference>
<dbReference type="Proteomes" id="UP000467379">
    <property type="component" value="Plasmid pJCM12687"/>
</dbReference>
<dbReference type="InterPro" id="IPR027417">
    <property type="entry name" value="P-loop_NTPase"/>
</dbReference>
<dbReference type="Proteomes" id="UP000192441">
    <property type="component" value="Unassembled WGS sequence"/>
</dbReference>
<evidence type="ECO:0000313" key="2">
    <source>
        <dbReference type="EMBL" id="ORA40224.1"/>
    </source>
</evidence>
<dbReference type="AlphaFoldDB" id="A0A7I7WG34"/>
<dbReference type="EMBL" id="MVHM01000002">
    <property type="protein sequence ID" value="ORA40224.1"/>
    <property type="molecule type" value="Genomic_DNA"/>
</dbReference>
<name>A0A7I7WG34_9MYCO</name>
<reference evidence="1 4" key="2">
    <citation type="journal article" date="2019" name="Emerg. Microbes Infect.">
        <title>Comprehensive subspecies identification of 175 nontuberculous mycobacteria species based on 7547 genomic profiles.</title>
        <authorList>
            <person name="Matsumoto Y."/>
            <person name="Kinjo T."/>
            <person name="Motooka D."/>
            <person name="Nabeya D."/>
            <person name="Jung N."/>
            <person name="Uechi K."/>
            <person name="Horii T."/>
            <person name="Iida T."/>
            <person name="Fujita J."/>
            <person name="Nakamura S."/>
        </authorList>
    </citation>
    <scope>NUCLEOTIDE SEQUENCE [LARGE SCALE GENOMIC DNA]</scope>
    <source>
        <strain evidence="1 4">JCM 12687</strain>
        <plasmid evidence="1">pJCM12687</plasmid>
    </source>
</reference>
<keyword evidence="1" id="KW-0614">Plasmid</keyword>
<gene>
    <name evidence="2" type="ORF">BST20_06590</name>
    <name evidence="1" type="ORF">MBRA_57160</name>
</gene>
<dbReference type="OrthoDB" id="4647520at2"/>
<dbReference type="SUPFAM" id="SSF52540">
    <property type="entry name" value="P-loop containing nucleoside triphosphate hydrolases"/>
    <property type="match status" value="1"/>
</dbReference>
<organism evidence="2 3">
    <name type="scientific">Mycobacterium branderi</name>
    <dbReference type="NCBI Taxonomy" id="43348"/>
    <lineage>
        <taxon>Bacteria</taxon>
        <taxon>Bacillati</taxon>
        <taxon>Actinomycetota</taxon>
        <taxon>Actinomycetes</taxon>
        <taxon>Mycobacteriales</taxon>
        <taxon>Mycobacteriaceae</taxon>
        <taxon>Mycobacterium</taxon>
    </lineage>
</organism>
<accession>A0A7I7WG34</accession>
<reference evidence="1" key="3">
    <citation type="submission" date="2020-02" db="EMBL/GenBank/DDBJ databases">
        <authorList>
            <person name="Matsumoto Y."/>
            <person name="Kinjo T."/>
            <person name="Motooka D."/>
            <person name="Nabeya D."/>
            <person name="Jung N."/>
            <person name="Uechi K."/>
            <person name="Horii T."/>
            <person name="Iida T."/>
            <person name="Fujita J."/>
            <person name="Nakamura S."/>
        </authorList>
    </citation>
    <scope>NUCLEOTIDE SEQUENCE</scope>
    <source>
        <strain evidence="1">JCM 12687</strain>
        <plasmid evidence="1">pJCM12687</plasmid>
    </source>
</reference>
<reference evidence="2 3" key="1">
    <citation type="submission" date="2016-12" db="EMBL/GenBank/DDBJ databases">
        <title>The new phylogeny of genus Mycobacterium.</title>
        <authorList>
            <person name="Tortoli E."/>
            <person name="Trovato A."/>
            <person name="Cirillo D.M."/>
        </authorList>
    </citation>
    <scope>NUCLEOTIDE SEQUENCE [LARGE SCALE GENOMIC DNA]</scope>
    <source>
        <strain evidence="2 3">DSM 44624</strain>
    </source>
</reference>
<keyword evidence="4" id="KW-1185">Reference proteome</keyword>
<dbReference type="RefSeq" id="WP_083130610.1">
    <property type="nucleotide sequence ID" value="NZ_AP022607.1"/>
</dbReference>
<protein>
    <submittedName>
        <fullName evidence="1">ATP/GTP-binding protein</fullName>
    </submittedName>
</protein>
<proteinExistence type="predicted"/>
<evidence type="ECO:0000313" key="4">
    <source>
        <dbReference type="Proteomes" id="UP000467379"/>
    </source>
</evidence>
<dbReference type="Gene3D" id="3.40.50.300">
    <property type="entry name" value="P-loop containing nucleotide triphosphate hydrolases"/>
    <property type="match status" value="1"/>
</dbReference>
<evidence type="ECO:0000313" key="1">
    <source>
        <dbReference type="EMBL" id="BBZ15521.1"/>
    </source>
</evidence>
<geneLocation type="plasmid" evidence="1 4">
    <name>pJCM12687</name>
</geneLocation>
<sequence>MSSLAPLRVVGNLRLTSTGVYADYLLSGLPFIFLSEEWQNMVAAEHAELSRTLPSGCSISGLTVPVPTRQVARKMLVTHPDLRADAPTGPETIPEAARRWVQHCWHWEPTITGHRPRRRIYWLSLPLDYGPAGQNATSIWRHWFELAIGRDKDSASSLSYYRELAAQMTAALPGVFFPKPASAEQIWWHWNYTASRGVWPHPLPSAPHDPDASLPASAFSPVYFDPSAARLRRRRWRAARTDTEVFLRAYREPADDVADSYQVLLPLESFPDTGISWPRATIFKVLDDLTRPDITLDWTVNFTFEGAESAASTAQNVVKNIRDQYRQRGRHALSDDELVRKLASGKELASELKRGAAERGVNPSIVIAAAGADPDSVNHAAAGVLRAYRRQNIGSSRWRGSQPSLWRAFNPGTEKSAKLGEFRNPTTSERFAKYVPLLANKLGNNTGVPLGMNLTSPGLRDVVLLDLLDAPARDNPANLVICGSPGRGKSHVSKNLNWSWLMLGAGLHIFDPTDAREHECALADFDDKIVIDLSRPGFSLDGLRIFPYNDAAERTIDHLLPQLGFSALSRQAARLRAHLAPETREANGIGSTNQLIRFLRELKVGRDSADDDLLVGLEGLRTERVLRALFDETLPVPDLAETQCVIWNFAGLELPAVGEEYAAHLHELTTPGQRAAQALYGLGADLAQSLFFSRPERPDILEVEECAAWTNSPGGQKCANKVIRQGRKAWTGFVGISQHPIKDFAVLEDEFIDQRLCLGFNKVAIAKATLEWCDRDLQRHPELLKNYVENTSPVQLVDHGDDAIDTRYGKVIAGREGEAWYLDEFGGFGKVGLFEAPTAQLAARFDTNPQRVMQRRRAGA</sequence>
<evidence type="ECO:0000313" key="3">
    <source>
        <dbReference type="Proteomes" id="UP000192441"/>
    </source>
</evidence>